<dbReference type="PANTHER" id="PTHR27005">
    <property type="entry name" value="WALL-ASSOCIATED RECEPTOR KINASE-LIKE 21"/>
    <property type="match status" value="1"/>
</dbReference>
<feature type="signal peptide" evidence="17">
    <location>
        <begin position="1"/>
        <end position="22"/>
    </location>
</feature>
<organism evidence="20 21">
    <name type="scientific">Hevea brasiliensis</name>
    <name type="common">Para rubber tree</name>
    <name type="synonym">Siphonia brasiliensis</name>
    <dbReference type="NCBI Taxonomy" id="3981"/>
    <lineage>
        <taxon>Eukaryota</taxon>
        <taxon>Viridiplantae</taxon>
        <taxon>Streptophyta</taxon>
        <taxon>Embryophyta</taxon>
        <taxon>Tracheophyta</taxon>
        <taxon>Spermatophyta</taxon>
        <taxon>Magnoliopsida</taxon>
        <taxon>eudicotyledons</taxon>
        <taxon>Gunneridae</taxon>
        <taxon>Pentapetalae</taxon>
        <taxon>rosids</taxon>
        <taxon>fabids</taxon>
        <taxon>Malpighiales</taxon>
        <taxon>Euphorbiaceae</taxon>
        <taxon>Crotonoideae</taxon>
        <taxon>Micrandreae</taxon>
        <taxon>Hevea</taxon>
    </lineage>
</organism>
<evidence type="ECO:0000256" key="11">
    <source>
        <dbReference type="ARBA" id="ARBA00023180"/>
    </source>
</evidence>
<reference evidence="20" key="1">
    <citation type="journal article" date="2023" name="Plant Biotechnol. J.">
        <title>Chromosome-level wild Hevea brasiliensis genome provides new tools for genomic-assisted breeding and valuable loci to elevate rubber yield.</title>
        <authorList>
            <person name="Cheng H."/>
            <person name="Song X."/>
            <person name="Hu Y."/>
            <person name="Wu T."/>
            <person name="Yang Q."/>
            <person name="An Z."/>
            <person name="Feng S."/>
            <person name="Deng Z."/>
            <person name="Wu W."/>
            <person name="Zeng X."/>
            <person name="Tu M."/>
            <person name="Wang X."/>
            <person name="Huang H."/>
        </authorList>
    </citation>
    <scope>NUCLEOTIDE SEQUENCE</scope>
    <source>
        <strain evidence="20">MT/VB/25A 57/8</strain>
    </source>
</reference>
<protein>
    <recommendedName>
        <fullName evidence="22">Protein kinase domain-containing protein</fullName>
    </recommendedName>
</protein>
<evidence type="ECO:0000256" key="6">
    <source>
        <dbReference type="ARBA" id="ARBA00022737"/>
    </source>
</evidence>
<feature type="chain" id="PRO_5045199907" description="Protein kinase domain-containing protein" evidence="17">
    <location>
        <begin position="23"/>
        <end position="725"/>
    </location>
</feature>
<dbReference type="Pfam" id="PF07714">
    <property type="entry name" value="PK_Tyr_Ser-Thr"/>
    <property type="match status" value="1"/>
</dbReference>
<evidence type="ECO:0000256" key="5">
    <source>
        <dbReference type="ARBA" id="ARBA00022729"/>
    </source>
</evidence>
<dbReference type="Pfam" id="PF13947">
    <property type="entry name" value="GUB_WAK_bind"/>
    <property type="match status" value="1"/>
</dbReference>
<keyword evidence="2" id="KW-0723">Serine/threonine-protein kinase</keyword>
<dbReference type="EMBL" id="JARPOI010000016">
    <property type="protein sequence ID" value="KAJ9146234.1"/>
    <property type="molecule type" value="Genomic_DNA"/>
</dbReference>
<keyword evidence="7 15" id="KW-0547">Nucleotide-binding</keyword>
<keyword evidence="9 15" id="KW-0067">ATP-binding</keyword>
<evidence type="ECO:0000256" key="9">
    <source>
        <dbReference type="ARBA" id="ARBA00022840"/>
    </source>
</evidence>
<evidence type="ECO:0000259" key="18">
    <source>
        <dbReference type="PROSITE" id="PS50011"/>
    </source>
</evidence>
<keyword evidence="10 14" id="KW-1015">Disulfide bond</keyword>
<dbReference type="Pfam" id="PF07645">
    <property type="entry name" value="EGF_CA"/>
    <property type="match status" value="1"/>
</dbReference>
<accession>A0ABQ9KQP6</accession>
<keyword evidence="16" id="KW-1133">Transmembrane helix</keyword>
<feature type="domain" description="Protein kinase" evidence="18">
    <location>
        <begin position="397"/>
        <end position="680"/>
    </location>
</feature>
<sequence>MGFLALLMFVVLISSIVAPAATQNRSRCSDRCGNLTIPYPFGFDGCYLSPEFLITCNDSFSPPQPFLRKSNIKVTNITLDGKLEIATVAARDCYNQSGAHQPGFRRHILNLSNFTISKSRNKFTVIGCDSYAYLEGFRHGKLYKSGCMSVCAERGFVDDNSCSGSGCCQTEIPDGLYRSKVSARSFNNHTNVSNFNPCTYAFIVEDSKFNFSFKYLQNISNTTEFPMVLDWSIKYNTSACKDHAQSYQPPDNISGYLCKCKTGYQGNPYVGCQDIDECENENDCTDKCTNTNGSYTCSCPKGYHGDGRKGGKGCTPNQLSLVRIILGIGIGFTALVVTASWLYLVFRKRKLIKLKEKFFRQNGGAILQQKLSRREGTPDHTAKIFTAEELKKATDNYDENTIIGKGGFGTVYKGILTDNRLVAIKKSITVDQNQIEQFINEVVVLSQINHKNVVRLLGCCLETPVPLLVYEFITNGTLFDHIHNESNGLPALSWHTRLKIAAEMAGALSYLHSAASVPIIHRDVKTTNILLDADYTAKVSDFGASRLVPLDETQLSTMMQGTLGYLDPEYLLTSQLTDKSDVYSFGVILVELLTSMKALCFDRPEEERSLAMYFLSSVKRGKLFEVLDSRITNQGKEEQIEEVARLAASCLRLKGEERPSMKEVAMELEGLRMVEVHTWPQVNPEETEHLLGEQCNDFGHGDDSTASASYDSMKNHVILSVGDGR</sequence>
<dbReference type="Gene3D" id="1.10.510.10">
    <property type="entry name" value="Transferase(Phosphotransferase) domain 1"/>
    <property type="match status" value="1"/>
</dbReference>
<dbReference type="PROSITE" id="PS50011">
    <property type="entry name" value="PROTEIN_KINASE_DOM"/>
    <property type="match status" value="1"/>
</dbReference>
<dbReference type="InterPro" id="IPR000152">
    <property type="entry name" value="EGF-type_Asp/Asn_hydroxyl_site"/>
</dbReference>
<evidence type="ECO:0000256" key="3">
    <source>
        <dbReference type="ARBA" id="ARBA00022536"/>
    </source>
</evidence>
<evidence type="ECO:0000256" key="15">
    <source>
        <dbReference type="PROSITE-ProRule" id="PRU10141"/>
    </source>
</evidence>
<evidence type="ECO:0000256" key="17">
    <source>
        <dbReference type="SAM" id="SignalP"/>
    </source>
</evidence>
<dbReference type="CDD" id="cd00054">
    <property type="entry name" value="EGF_CA"/>
    <property type="match status" value="1"/>
</dbReference>
<dbReference type="SUPFAM" id="SSF57184">
    <property type="entry name" value="Growth factor receptor domain"/>
    <property type="match status" value="1"/>
</dbReference>
<evidence type="ECO:0000313" key="20">
    <source>
        <dbReference type="EMBL" id="KAJ9146234.1"/>
    </source>
</evidence>
<feature type="domain" description="EGF-like" evidence="19">
    <location>
        <begin position="274"/>
        <end position="306"/>
    </location>
</feature>
<dbReference type="PROSITE" id="PS00108">
    <property type="entry name" value="PROTEIN_KINASE_ST"/>
    <property type="match status" value="1"/>
</dbReference>
<comment type="subcellular location">
    <subcellularLocation>
        <location evidence="1">Membrane</location>
        <topology evidence="1">Single-pass type I membrane protein</topology>
    </subcellularLocation>
</comment>
<evidence type="ECO:0000256" key="12">
    <source>
        <dbReference type="ARBA" id="ARBA00047558"/>
    </source>
</evidence>
<keyword evidence="21" id="KW-1185">Reference proteome</keyword>
<dbReference type="Gene3D" id="3.30.200.20">
    <property type="entry name" value="Phosphorylase Kinase, domain 1"/>
    <property type="match status" value="1"/>
</dbReference>
<dbReference type="InterPro" id="IPR018097">
    <property type="entry name" value="EGF_Ca-bd_CS"/>
</dbReference>
<dbReference type="InterPro" id="IPR049883">
    <property type="entry name" value="NOTCH1_EGF-like"/>
</dbReference>
<evidence type="ECO:0000259" key="19">
    <source>
        <dbReference type="PROSITE" id="PS50026"/>
    </source>
</evidence>
<proteinExistence type="predicted"/>
<dbReference type="InterPro" id="IPR000719">
    <property type="entry name" value="Prot_kinase_dom"/>
</dbReference>
<dbReference type="PROSITE" id="PS00010">
    <property type="entry name" value="ASX_HYDROXYL"/>
    <property type="match status" value="1"/>
</dbReference>
<keyword evidence="4" id="KW-0808">Transferase</keyword>
<evidence type="ECO:0000256" key="10">
    <source>
        <dbReference type="ARBA" id="ARBA00023157"/>
    </source>
</evidence>
<dbReference type="InterPro" id="IPR045274">
    <property type="entry name" value="WAK-like"/>
</dbReference>
<dbReference type="InterPro" id="IPR009030">
    <property type="entry name" value="Growth_fac_rcpt_cys_sf"/>
</dbReference>
<dbReference type="InterPro" id="IPR008271">
    <property type="entry name" value="Ser/Thr_kinase_AS"/>
</dbReference>
<keyword evidence="8" id="KW-0418">Kinase</keyword>
<dbReference type="PROSITE" id="PS50026">
    <property type="entry name" value="EGF_3"/>
    <property type="match status" value="1"/>
</dbReference>
<dbReference type="CDD" id="cd14066">
    <property type="entry name" value="STKc_IRAK"/>
    <property type="match status" value="1"/>
</dbReference>
<evidence type="ECO:0000256" key="16">
    <source>
        <dbReference type="SAM" id="Phobius"/>
    </source>
</evidence>
<dbReference type="SMART" id="SM00181">
    <property type="entry name" value="EGF"/>
    <property type="match status" value="2"/>
</dbReference>
<dbReference type="InterPro" id="IPR025287">
    <property type="entry name" value="WAK_GUB"/>
</dbReference>
<keyword evidence="3 14" id="KW-0245">EGF-like domain</keyword>
<keyword evidence="16" id="KW-0812">Transmembrane</keyword>
<dbReference type="Gene3D" id="2.10.25.10">
    <property type="entry name" value="Laminin"/>
    <property type="match status" value="1"/>
</dbReference>
<evidence type="ECO:0000256" key="4">
    <source>
        <dbReference type="ARBA" id="ARBA00022679"/>
    </source>
</evidence>
<dbReference type="SMART" id="SM00220">
    <property type="entry name" value="S_TKc"/>
    <property type="match status" value="1"/>
</dbReference>
<evidence type="ECO:0000256" key="8">
    <source>
        <dbReference type="ARBA" id="ARBA00022777"/>
    </source>
</evidence>
<keyword evidence="6" id="KW-0677">Repeat</keyword>
<feature type="transmembrane region" description="Helical" evidence="16">
    <location>
        <begin position="324"/>
        <end position="346"/>
    </location>
</feature>
<dbReference type="PROSITE" id="PS00107">
    <property type="entry name" value="PROTEIN_KINASE_ATP"/>
    <property type="match status" value="1"/>
</dbReference>
<dbReference type="SUPFAM" id="SSF56112">
    <property type="entry name" value="Protein kinase-like (PK-like)"/>
    <property type="match status" value="1"/>
</dbReference>
<evidence type="ECO:0000256" key="1">
    <source>
        <dbReference type="ARBA" id="ARBA00004479"/>
    </source>
</evidence>
<keyword evidence="16" id="KW-0472">Membrane</keyword>
<dbReference type="InterPro" id="IPR011009">
    <property type="entry name" value="Kinase-like_dom_sf"/>
</dbReference>
<dbReference type="InterPro" id="IPR017441">
    <property type="entry name" value="Protein_kinase_ATP_BS"/>
</dbReference>
<evidence type="ECO:0008006" key="22">
    <source>
        <dbReference type="Google" id="ProtNLM"/>
    </source>
</evidence>
<dbReference type="PROSITE" id="PS01187">
    <property type="entry name" value="EGF_CA"/>
    <property type="match status" value="1"/>
</dbReference>
<comment type="caution">
    <text evidence="14">Lacks conserved residue(s) required for the propagation of feature annotation.</text>
</comment>
<evidence type="ECO:0000313" key="21">
    <source>
        <dbReference type="Proteomes" id="UP001174677"/>
    </source>
</evidence>
<comment type="caution">
    <text evidence="20">The sequence shown here is derived from an EMBL/GenBank/DDBJ whole genome shotgun (WGS) entry which is preliminary data.</text>
</comment>
<evidence type="ECO:0000256" key="14">
    <source>
        <dbReference type="PROSITE-ProRule" id="PRU00076"/>
    </source>
</evidence>
<feature type="binding site" evidence="15">
    <location>
        <position position="426"/>
    </location>
    <ligand>
        <name>ATP</name>
        <dbReference type="ChEBI" id="CHEBI:30616"/>
    </ligand>
</feature>
<dbReference type="SMART" id="SM00179">
    <property type="entry name" value="EGF_CA"/>
    <property type="match status" value="1"/>
</dbReference>
<dbReference type="PANTHER" id="PTHR27005:SF533">
    <property type="entry name" value="BINDING PROTEIN, PUTATIVE-RELATED"/>
    <property type="match status" value="1"/>
</dbReference>
<dbReference type="Proteomes" id="UP001174677">
    <property type="component" value="Chromosome 16"/>
</dbReference>
<name>A0ABQ9KQP6_HEVBR</name>
<gene>
    <name evidence="20" type="ORF">P3X46_028524</name>
</gene>
<comment type="catalytic activity">
    <reaction evidence="13">
        <text>L-threonyl-[protein] + ATP = O-phospho-L-threonyl-[protein] + ADP + H(+)</text>
        <dbReference type="Rhea" id="RHEA:46608"/>
        <dbReference type="Rhea" id="RHEA-COMP:11060"/>
        <dbReference type="Rhea" id="RHEA-COMP:11605"/>
        <dbReference type="ChEBI" id="CHEBI:15378"/>
        <dbReference type="ChEBI" id="CHEBI:30013"/>
        <dbReference type="ChEBI" id="CHEBI:30616"/>
        <dbReference type="ChEBI" id="CHEBI:61977"/>
        <dbReference type="ChEBI" id="CHEBI:456216"/>
    </reaction>
</comment>
<dbReference type="InterPro" id="IPR001245">
    <property type="entry name" value="Ser-Thr/Tyr_kinase_cat_dom"/>
</dbReference>
<evidence type="ECO:0000256" key="7">
    <source>
        <dbReference type="ARBA" id="ARBA00022741"/>
    </source>
</evidence>
<evidence type="ECO:0000256" key="13">
    <source>
        <dbReference type="ARBA" id="ARBA00047951"/>
    </source>
</evidence>
<evidence type="ECO:0000256" key="2">
    <source>
        <dbReference type="ARBA" id="ARBA00022527"/>
    </source>
</evidence>
<dbReference type="InterPro" id="IPR000742">
    <property type="entry name" value="EGF"/>
</dbReference>
<dbReference type="InterPro" id="IPR001881">
    <property type="entry name" value="EGF-like_Ca-bd_dom"/>
</dbReference>
<feature type="disulfide bond" evidence="14">
    <location>
        <begin position="278"/>
        <end position="288"/>
    </location>
</feature>
<comment type="catalytic activity">
    <reaction evidence="12">
        <text>L-seryl-[protein] + ATP = O-phospho-L-seryl-[protein] + ADP + H(+)</text>
        <dbReference type="Rhea" id="RHEA:17989"/>
        <dbReference type="Rhea" id="RHEA-COMP:9863"/>
        <dbReference type="Rhea" id="RHEA-COMP:11604"/>
        <dbReference type="ChEBI" id="CHEBI:15378"/>
        <dbReference type="ChEBI" id="CHEBI:29999"/>
        <dbReference type="ChEBI" id="CHEBI:30616"/>
        <dbReference type="ChEBI" id="CHEBI:83421"/>
        <dbReference type="ChEBI" id="CHEBI:456216"/>
    </reaction>
</comment>
<keyword evidence="5 17" id="KW-0732">Signal</keyword>
<keyword evidence="11" id="KW-0325">Glycoprotein</keyword>